<evidence type="ECO:0000259" key="1">
    <source>
        <dbReference type="Pfam" id="PF01551"/>
    </source>
</evidence>
<dbReference type="InterPro" id="IPR016047">
    <property type="entry name" value="M23ase_b-sheet_dom"/>
</dbReference>
<dbReference type="AlphaFoldDB" id="A0A646HJI7"/>
<dbReference type="RefSeq" id="WP_153113660.1">
    <property type="nucleotide sequence ID" value="NZ_VZAS01000137.1"/>
</dbReference>
<organism evidence="2 3">
    <name type="scientific">Segatella copri</name>
    <dbReference type="NCBI Taxonomy" id="165179"/>
    <lineage>
        <taxon>Bacteria</taxon>
        <taxon>Pseudomonadati</taxon>
        <taxon>Bacteroidota</taxon>
        <taxon>Bacteroidia</taxon>
        <taxon>Bacteroidales</taxon>
        <taxon>Prevotellaceae</taxon>
        <taxon>Segatella</taxon>
    </lineage>
</organism>
<gene>
    <name evidence="2" type="ORF">F7D59_08145</name>
</gene>
<dbReference type="InterPro" id="IPR011055">
    <property type="entry name" value="Dup_hybrid_motif"/>
</dbReference>
<dbReference type="InterPro" id="IPR050570">
    <property type="entry name" value="Cell_wall_metabolism_enzyme"/>
</dbReference>
<reference evidence="3" key="1">
    <citation type="submission" date="2019-09" db="EMBL/GenBank/DDBJ databases">
        <title>Distinct polysaccharide growth profiles of human intestinal Prevotella copri isolates.</title>
        <authorList>
            <person name="Fehlner-Peach H."/>
            <person name="Magnabosco C."/>
            <person name="Raghavan V."/>
            <person name="Scher J.U."/>
            <person name="Tett A."/>
            <person name="Cox L.M."/>
            <person name="Gottsegen C."/>
            <person name="Watters A."/>
            <person name="Wiltshire- Gordon J.D."/>
            <person name="Segata N."/>
            <person name="Bonneau R."/>
            <person name="Littman D.R."/>
        </authorList>
    </citation>
    <scope>NUCLEOTIDE SEQUENCE [LARGE SCALE GENOMIC DNA]</scope>
    <source>
        <strain evidence="3">iP54</strain>
    </source>
</reference>
<dbReference type="CDD" id="cd12797">
    <property type="entry name" value="M23_peptidase"/>
    <property type="match status" value="1"/>
</dbReference>
<proteinExistence type="predicted"/>
<name>A0A646HJI7_9BACT</name>
<dbReference type="PANTHER" id="PTHR21666">
    <property type="entry name" value="PEPTIDASE-RELATED"/>
    <property type="match status" value="1"/>
</dbReference>
<evidence type="ECO:0000313" key="3">
    <source>
        <dbReference type="Proteomes" id="UP000420635"/>
    </source>
</evidence>
<feature type="domain" description="M23ase beta-sheet core" evidence="1">
    <location>
        <begin position="45"/>
        <end position="130"/>
    </location>
</feature>
<dbReference type="EMBL" id="VZBQ01000092">
    <property type="protein sequence ID" value="MQN89818.1"/>
    <property type="molecule type" value="Genomic_DNA"/>
</dbReference>
<comment type="caution">
    <text evidence="2">The sequence shown here is derived from an EMBL/GenBank/DDBJ whole genome shotgun (WGS) entry which is preliminary data.</text>
</comment>
<dbReference type="Pfam" id="PF01551">
    <property type="entry name" value="Peptidase_M23"/>
    <property type="match status" value="1"/>
</dbReference>
<protein>
    <submittedName>
        <fullName evidence="2">M23 family metallopeptidase</fullName>
    </submittedName>
</protein>
<dbReference type="GO" id="GO:0004222">
    <property type="term" value="F:metalloendopeptidase activity"/>
    <property type="evidence" value="ECO:0007669"/>
    <property type="project" value="TreeGrafter"/>
</dbReference>
<dbReference type="SUPFAM" id="SSF51261">
    <property type="entry name" value="Duplicated hybrid motif"/>
    <property type="match status" value="1"/>
</dbReference>
<dbReference type="Gene3D" id="2.70.70.10">
    <property type="entry name" value="Glucose Permease (Domain IIA)"/>
    <property type="match status" value="1"/>
</dbReference>
<evidence type="ECO:0000313" key="2">
    <source>
        <dbReference type="EMBL" id="MQN89818.1"/>
    </source>
</evidence>
<accession>A0A646HJI7</accession>
<dbReference type="PANTHER" id="PTHR21666:SF270">
    <property type="entry name" value="MUREIN HYDROLASE ACTIVATOR ENVC"/>
    <property type="match status" value="1"/>
</dbReference>
<dbReference type="Proteomes" id="UP000420635">
    <property type="component" value="Unassembled WGS sequence"/>
</dbReference>
<sequence length="276" mass="31301">MHYTQEMILHSDSGYCMPFEERNGEVTMSLGYGKQKHPHTGESFFHHGVDFKVKNYLLSAVATGKVTGLGNDAIHGIYQITRYGDYEVTYAHLSNVFANYGKEVKAGQVIAVSADSLHVEVKYKGEELNPLEFLTMIYSNLKVMEQNGKPGAAAQFVTLDMDVHTMYDKDQKEIEDLMMRFFLDYMSDMSQGIYALPEHTELALRNIFTMSAMKNYFYETLPSMANPLGMGSRSIPIAERVQNLLIGDFLNYLALRHQIFLSSMSAIEKKKHKTGQ</sequence>